<dbReference type="EMBL" id="VJZD01000005">
    <property type="protein sequence ID" value="MPY30242.1"/>
    <property type="molecule type" value="Genomic_DNA"/>
</dbReference>
<evidence type="ECO:0000256" key="1">
    <source>
        <dbReference type="ARBA" id="ARBA00004651"/>
    </source>
</evidence>
<feature type="transmembrane region" description="Helical" evidence="7">
    <location>
        <begin position="121"/>
        <end position="148"/>
    </location>
</feature>
<keyword evidence="9" id="KW-1185">Reference proteome</keyword>
<dbReference type="Proteomes" id="UP000325849">
    <property type="component" value="Unassembled WGS sequence"/>
</dbReference>
<sequence length="426" mass="46569">MMHRGRTRARQVSSKPRSCRRQERGKRRQAHRMSPDHHLLPVIRRARRLGGRFRRRPPRHLVYGIKALMAALLAWTLARAWAADGRPYLAVATALLMVNADTVYRSVAKALQNVVAKVAGLALALMTVQLLGATAGAIAVIVLGTVLVGPRRTADSRRQVASTAVVGLAATAGDPIGGLVSPLLQTLSGAVVGIVVNALVLPPLHLDESDSAVQELAHAMGNLLSDMGTGLAREQLGSKAHVWLHRARELEKHLTHAQEQVRQADESLRWNARGVARARRSDVTYGELFGALRGVLLQVRGIARALADNAHDRRADHHLGHQFLDRYAETLQLAGAAVRGLVEPYAAGDPSETDPRERLRKAIEGALTWHETMTELIHQGTLTKPGAWHVYGSLMTDVERLLFDLDYAGTRRTHGQRDAATWISAT</sequence>
<keyword evidence="4 7" id="KW-1133">Transmembrane helix</keyword>
<evidence type="ECO:0000256" key="2">
    <source>
        <dbReference type="ARBA" id="ARBA00022475"/>
    </source>
</evidence>
<evidence type="ECO:0000313" key="8">
    <source>
        <dbReference type="EMBL" id="MPY30242.1"/>
    </source>
</evidence>
<comment type="caution">
    <text evidence="8">The sequence shown here is derived from an EMBL/GenBank/DDBJ whole genome shotgun (WGS) entry which is preliminary data.</text>
</comment>
<organism evidence="8 9">
    <name type="scientific">Streptomyces adustus</name>
    <dbReference type="NCBI Taxonomy" id="1609272"/>
    <lineage>
        <taxon>Bacteria</taxon>
        <taxon>Bacillati</taxon>
        <taxon>Actinomycetota</taxon>
        <taxon>Actinomycetes</taxon>
        <taxon>Kitasatosporales</taxon>
        <taxon>Streptomycetaceae</taxon>
        <taxon>Streptomyces</taxon>
    </lineage>
</organism>
<dbReference type="GO" id="GO:0005886">
    <property type="term" value="C:plasma membrane"/>
    <property type="evidence" value="ECO:0007669"/>
    <property type="project" value="UniProtKB-SubCell"/>
</dbReference>
<dbReference type="OrthoDB" id="5169323at2"/>
<evidence type="ECO:0008006" key="10">
    <source>
        <dbReference type="Google" id="ProtNLM"/>
    </source>
</evidence>
<name>A0A5N8V6I8_9ACTN</name>
<dbReference type="Pfam" id="PF06081">
    <property type="entry name" value="ArAE_1"/>
    <property type="match status" value="1"/>
</dbReference>
<comment type="subcellular location">
    <subcellularLocation>
        <location evidence="1">Cell membrane</location>
        <topology evidence="1">Multi-pass membrane protein</topology>
    </subcellularLocation>
</comment>
<evidence type="ECO:0000256" key="5">
    <source>
        <dbReference type="ARBA" id="ARBA00023136"/>
    </source>
</evidence>
<evidence type="ECO:0000313" key="9">
    <source>
        <dbReference type="Proteomes" id="UP000325849"/>
    </source>
</evidence>
<keyword evidence="2" id="KW-1003">Cell membrane</keyword>
<keyword evidence="3 7" id="KW-0812">Transmembrane</keyword>
<evidence type="ECO:0000256" key="7">
    <source>
        <dbReference type="SAM" id="Phobius"/>
    </source>
</evidence>
<feature type="compositionally biased region" description="Basic residues" evidence="6">
    <location>
        <begin position="17"/>
        <end position="31"/>
    </location>
</feature>
<keyword evidence="5 7" id="KW-0472">Membrane</keyword>
<protein>
    <recommendedName>
        <fullName evidence="10">FUSC family protein</fullName>
    </recommendedName>
</protein>
<evidence type="ECO:0000256" key="6">
    <source>
        <dbReference type="SAM" id="MobiDB-lite"/>
    </source>
</evidence>
<reference evidence="8 9" key="1">
    <citation type="submission" date="2019-07" db="EMBL/GenBank/DDBJ databases">
        <title>New species of Amycolatopsis and Streptomyces.</title>
        <authorList>
            <person name="Duangmal K."/>
            <person name="Teo W.F.A."/>
            <person name="Lipun K."/>
        </authorList>
    </citation>
    <scope>NUCLEOTIDE SEQUENCE [LARGE SCALE GENOMIC DNA]</scope>
    <source>
        <strain evidence="8 9">NBRC 109810</strain>
    </source>
</reference>
<accession>A0A5N8V6I8</accession>
<dbReference type="AlphaFoldDB" id="A0A5N8V6I8"/>
<evidence type="ECO:0000256" key="3">
    <source>
        <dbReference type="ARBA" id="ARBA00022692"/>
    </source>
</evidence>
<gene>
    <name evidence="8" type="ORF">FNH09_02620</name>
</gene>
<dbReference type="InterPro" id="IPR010343">
    <property type="entry name" value="ArAE_1"/>
</dbReference>
<evidence type="ECO:0000256" key="4">
    <source>
        <dbReference type="ARBA" id="ARBA00022989"/>
    </source>
</evidence>
<proteinExistence type="predicted"/>
<feature type="region of interest" description="Disordered" evidence="6">
    <location>
        <begin position="1"/>
        <end position="36"/>
    </location>
</feature>